<dbReference type="InterPro" id="IPR050126">
    <property type="entry name" value="Ap4A_hydrolase"/>
</dbReference>
<dbReference type="Proteomes" id="UP000196475">
    <property type="component" value="Unassembled WGS sequence"/>
</dbReference>
<dbReference type="Gene3D" id="3.60.21.10">
    <property type="match status" value="1"/>
</dbReference>
<dbReference type="PANTHER" id="PTHR42850:SF2">
    <property type="entry name" value="BLL5683 PROTEIN"/>
    <property type="match status" value="1"/>
</dbReference>
<comment type="similarity">
    <text evidence="1">Belongs to the metallophosphoesterase superfamily. YfcE family.</text>
</comment>
<dbReference type="Pfam" id="PF12850">
    <property type="entry name" value="Metallophos_2"/>
    <property type="match status" value="1"/>
</dbReference>
<dbReference type="SUPFAM" id="SSF56300">
    <property type="entry name" value="Metallo-dependent phosphatases"/>
    <property type="match status" value="1"/>
</dbReference>
<dbReference type="PANTHER" id="PTHR42850">
    <property type="entry name" value="METALLOPHOSPHOESTERASE"/>
    <property type="match status" value="1"/>
</dbReference>
<sequence>MRIALISDVHANPVALEAVMADIRERQADQVICLGDLVGAGPDPAAVVDRIRELNIPVVRGNWDEAVVKNTPFKEDDYVREHLRFTRERLQPEHLDYLAQLPLKREWEWDGVRLEVFHANPENVMDVVPPDASPAEVARQMRSGAAIVAYGHIHRPYVRWLDGKALISVGYCSLHLDGDPRAAYTLLELARDGAISVTQRRIPYDRQQVVRMAEKAGLPVLDGFRRLMMV</sequence>
<feature type="domain" description="Calcineurin-like phosphoesterase" evidence="2">
    <location>
        <begin position="1"/>
        <end position="189"/>
    </location>
</feature>
<reference evidence="4" key="1">
    <citation type="submission" date="2016-06" db="EMBL/GenBank/DDBJ databases">
        <authorList>
            <person name="Nascimento L."/>
            <person name="Pereira R.V."/>
            <person name="Martins L.F."/>
            <person name="Quaggio R.B."/>
            <person name="Silva A.M."/>
            <person name="Setubal J.C."/>
        </authorList>
    </citation>
    <scope>NUCLEOTIDE SEQUENCE [LARGE SCALE GENOMIC DNA]</scope>
</reference>
<evidence type="ECO:0000256" key="1">
    <source>
        <dbReference type="ARBA" id="ARBA00008950"/>
    </source>
</evidence>
<dbReference type="PIRSF" id="PIRSF000883">
    <property type="entry name" value="Pesterase_MJ0912"/>
    <property type="match status" value="1"/>
</dbReference>
<dbReference type="GO" id="GO:0016791">
    <property type="term" value="F:phosphatase activity"/>
    <property type="evidence" value="ECO:0007669"/>
    <property type="project" value="TreeGrafter"/>
</dbReference>
<accession>A0A1Y3PEW6</accession>
<evidence type="ECO:0000259" key="2">
    <source>
        <dbReference type="Pfam" id="PF12850"/>
    </source>
</evidence>
<dbReference type="AlphaFoldDB" id="A0A1Y3PEW6"/>
<protein>
    <recommendedName>
        <fullName evidence="2">Calcineurin-like phosphoesterase domain-containing protein</fullName>
    </recommendedName>
</protein>
<evidence type="ECO:0000313" key="3">
    <source>
        <dbReference type="EMBL" id="OUM85905.1"/>
    </source>
</evidence>
<name>A0A1Y3PEW6_9BACI</name>
<gene>
    <name evidence="3" type="ORF">BAA01_15035</name>
</gene>
<dbReference type="InterPro" id="IPR011152">
    <property type="entry name" value="Pesterase_MJ0912"/>
</dbReference>
<evidence type="ECO:0000313" key="4">
    <source>
        <dbReference type="Proteomes" id="UP000196475"/>
    </source>
</evidence>
<dbReference type="EMBL" id="LZRT01000095">
    <property type="protein sequence ID" value="OUM85905.1"/>
    <property type="molecule type" value="Genomic_DNA"/>
</dbReference>
<comment type="caution">
    <text evidence="3">The sequence shown here is derived from an EMBL/GenBank/DDBJ whole genome shotgun (WGS) entry which is preliminary data.</text>
</comment>
<dbReference type="InterPro" id="IPR029052">
    <property type="entry name" value="Metallo-depent_PP-like"/>
</dbReference>
<organism evidence="3 4">
    <name type="scientific">Bacillus thermozeamaize</name>
    <dbReference type="NCBI Taxonomy" id="230954"/>
    <lineage>
        <taxon>Bacteria</taxon>
        <taxon>Bacillati</taxon>
        <taxon>Bacillota</taxon>
        <taxon>Bacilli</taxon>
        <taxon>Bacillales</taxon>
        <taxon>Bacillaceae</taxon>
        <taxon>Bacillus</taxon>
    </lineage>
</organism>
<proteinExistence type="inferred from homology"/>
<dbReference type="InterPro" id="IPR024654">
    <property type="entry name" value="Calcineurin-like_PHP_lpxH"/>
</dbReference>
<dbReference type="GO" id="GO:0005737">
    <property type="term" value="C:cytoplasm"/>
    <property type="evidence" value="ECO:0007669"/>
    <property type="project" value="TreeGrafter"/>
</dbReference>